<keyword evidence="1" id="KW-0732">Signal</keyword>
<feature type="domain" description="DUF4440" evidence="2">
    <location>
        <begin position="43"/>
        <end position="145"/>
    </location>
</feature>
<dbReference type="PROSITE" id="PS51257">
    <property type="entry name" value="PROKAR_LIPOPROTEIN"/>
    <property type="match status" value="1"/>
</dbReference>
<dbReference type="InterPro" id="IPR032710">
    <property type="entry name" value="NTF2-like_dom_sf"/>
</dbReference>
<dbReference type="EMBL" id="JBHULT010000006">
    <property type="protein sequence ID" value="MFD2517044.1"/>
    <property type="molecule type" value="Genomic_DNA"/>
</dbReference>
<dbReference type="Proteomes" id="UP001597468">
    <property type="component" value="Unassembled WGS sequence"/>
</dbReference>
<reference evidence="4" key="1">
    <citation type="journal article" date="2019" name="Int. J. Syst. Evol. Microbiol.">
        <title>The Global Catalogue of Microorganisms (GCM) 10K type strain sequencing project: providing services to taxonomists for standard genome sequencing and annotation.</title>
        <authorList>
            <consortium name="The Broad Institute Genomics Platform"/>
            <consortium name="The Broad Institute Genome Sequencing Center for Infectious Disease"/>
            <person name="Wu L."/>
            <person name="Ma J."/>
        </authorList>
    </citation>
    <scope>NUCLEOTIDE SEQUENCE [LARGE SCALE GENOMIC DNA]</scope>
    <source>
        <strain evidence="4">KCTC 42585</strain>
    </source>
</reference>
<evidence type="ECO:0000313" key="3">
    <source>
        <dbReference type="EMBL" id="MFD2517044.1"/>
    </source>
</evidence>
<protein>
    <submittedName>
        <fullName evidence="3">DUF4440 domain-containing protein</fullName>
    </submittedName>
</protein>
<dbReference type="InterPro" id="IPR027843">
    <property type="entry name" value="DUF4440"/>
</dbReference>
<accession>A0ABW5IUC3</accession>
<organism evidence="3 4">
    <name type="scientific">Salinimicrobium flavum</name>
    <dbReference type="NCBI Taxonomy" id="1737065"/>
    <lineage>
        <taxon>Bacteria</taxon>
        <taxon>Pseudomonadati</taxon>
        <taxon>Bacteroidota</taxon>
        <taxon>Flavobacteriia</taxon>
        <taxon>Flavobacteriales</taxon>
        <taxon>Flavobacteriaceae</taxon>
        <taxon>Salinimicrobium</taxon>
    </lineage>
</organism>
<gene>
    <name evidence="3" type="ORF">ACFSTG_04000</name>
</gene>
<evidence type="ECO:0000259" key="2">
    <source>
        <dbReference type="Pfam" id="PF14534"/>
    </source>
</evidence>
<feature type="signal peptide" evidence="1">
    <location>
        <begin position="1"/>
        <end position="21"/>
    </location>
</feature>
<proteinExistence type="predicted"/>
<sequence length="162" mass="18819">MKMYRLLPFLALLLAFGACQDKEREEPETDDMMAEEEYADPDQVIADWNDAWNSNDPQMVDDMIADDAVLILDGQHVEQQDSIMSWMEKTSMYMKDLNMKSQKKGTGDMMAYDVGSYTHTYTNDSTQYKGFYTFIWERDGSEWQVKVLNISDVKDKDSISNQ</sequence>
<comment type="caution">
    <text evidence="3">The sequence shown here is derived from an EMBL/GenBank/DDBJ whole genome shotgun (WGS) entry which is preliminary data.</text>
</comment>
<feature type="chain" id="PRO_5047187728" evidence="1">
    <location>
        <begin position="22"/>
        <end position="162"/>
    </location>
</feature>
<evidence type="ECO:0000313" key="4">
    <source>
        <dbReference type="Proteomes" id="UP001597468"/>
    </source>
</evidence>
<dbReference type="SUPFAM" id="SSF54427">
    <property type="entry name" value="NTF2-like"/>
    <property type="match status" value="1"/>
</dbReference>
<dbReference type="Pfam" id="PF14534">
    <property type="entry name" value="DUF4440"/>
    <property type="match status" value="1"/>
</dbReference>
<name>A0ABW5IUC3_9FLAO</name>
<dbReference type="Gene3D" id="3.10.450.50">
    <property type="match status" value="1"/>
</dbReference>
<evidence type="ECO:0000256" key="1">
    <source>
        <dbReference type="SAM" id="SignalP"/>
    </source>
</evidence>
<keyword evidence="4" id="KW-1185">Reference proteome</keyword>